<dbReference type="InterPro" id="IPR028345">
    <property type="entry name" value="Antibiotic_NAT-like"/>
</dbReference>
<dbReference type="Proteomes" id="UP000241639">
    <property type="component" value="Unassembled WGS sequence"/>
</dbReference>
<dbReference type="SUPFAM" id="SSF110710">
    <property type="entry name" value="TTHA0583/YokD-like"/>
    <property type="match status" value="1"/>
</dbReference>
<keyword evidence="3" id="KW-1185">Reference proteome</keyword>
<organism evidence="2 3">
    <name type="scientific">Desmospora activa DSM 45169</name>
    <dbReference type="NCBI Taxonomy" id="1121389"/>
    <lineage>
        <taxon>Bacteria</taxon>
        <taxon>Bacillati</taxon>
        <taxon>Bacillota</taxon>
        <taxon>Bacilli</taxon>
        <taxon>Bacillales</taxon>
        <taxon>Thermoactinomycetaceae</taxon>
        <taxon>Desmospora</taxon>
    </lineage>
</organism>
<sequence length="185" mass="20018">MSAAITEISNRVAQLTEELLRHIGLDKRHLLVMGVSTSEVSGARIGTAGSDEIARAVWEGARRVQDRYGYHLAFQCCEHLNRALVLERTTAEQFLLPPVTAVPVPRAGGAMAAYAFRHFQEAVLVESIQADAGFDIGDTLIGMHLKPVAVPVRPTDPRVGAAHVTMAKTRPKLIGGARAVYVLEN</sequence>
<reference evidence="2 3" key="1">
    <citation type="submission" date="2018-04" db="EMBL/GenBank/DDBJ databases">
        <title>Genomic Encyclopedia of Archaeal and Bacterial Type Strains, Phase II (KMG-II): from individual species to whole genera.</title>
        <authorList>
            <person name="Goeker M."/>
        </authorList>
    </citation>
    <scope>NUCLEOTIDE SEQUENCE [LARGE SCALE GENOMIC DNA]</scope>
    <source>
        <strain evidence="2 3">DSM 45169</strain>
    </source>
</reference>
<dbReference type="AlphaFoldDB" id="A0A2T4Z4E4"/>
<dbReference type="HAMAP" id="MF_00800">
    <property type="entry name" value="UPF0340"/>
    <property type="match status" value="1"/>
</dbReference>
<comment type="caution">
    <text evidence="2">The sequence shown here is derived from an EMBL/GenBank/DDBJ whole genome shotgun (WGS) entry which is preliminary data.</text>
</comment>
<dbReference type="PIRSF" id="PIRSF007510">
    <property type="entry name" value="UCP007510"/>
    <property type="match status" value="1"/>
</dbReference>
<accession>A0A2T4Z4E4</accession>
<dbReference type="EMBL" id="PZZP01000002">
    <property type="protein sequence ID" value="PTM56764.1"/>
    <property type="molecule type" value="Genomic_DNA"/>
</dbReference>
<dbReference type="Pfam" id="PF04260">
    <property type="entry name" value="DUF436"/>
    <property type="match status" value="1"/>
</dbReference>
<dbReference type="NCBIfam" id="TIGR01440">
    <property type="entry name" value="TIGR01440 family protein"/>
    <property type="match status" value="1"/>
</dbReference>
<gene>
    <name evidence="2" type="ORF">C8J48_3089</name>
</gene>
<comment type="similarity">
    <text evidence="1">Belongs to the UPF0340 family.</text>
</comment>
<protein>
    <recommendedName>
        <fullName evidence="1">UPF0340 protein C8J48_3089</fullName>
    </recommendedName>
</protein>
<evidence type="ECO:0000313" key="2">
    <source>
        <dbReference type="EMBL" id="PTM56764.1"/>
    </source>
</evidence>
<dbReference type="InterPro" id="IPR006340">
    <property type="entry name" value="DUF436"/>
</dbReference>
<evidence type="ECO:0000313" key="3">
    <source>
        <dbReference type="Proteomes" id="UP000241639"/>
    </source>
</evidence>
<dbReference type="Gene3D" id="3.40.50.10360">
    <property type="entry name" value="Hypothetical protein TT1679"/>
    <property type="match status" value="1"/>
</dbReference>
<name>A0A2T4Z4E4_9BACL</name>
<evidence type="ECO:0000256" key="1">
    <source>
        <dbReference type="HAMAP-Rule" id="MF_00800"/>
    </source>
</evidence>
<dbReference type="OrthoDB" id="9803187at2"/>
<proteinExistence type="inferred from homology"/>